<evidence type="ECO:0000313" key="3">
    <source>
        <dbReference type="Proteomes" id="UP000295447"/>
    </source>
</evidence>
<gene>
    <name evidence="2" type="ORF">EV650_3027</name>
</gene>
<keyword evidence="3" id="KW-1185">Reference proteome</keyword>
<accession>A0A4R8A3E6</accession>
<dbReference type="Pfam" id="PF18723">
    <property type="entry name" value="HMUDK_hel"/>
    <property type="match status" value="1"/>
</dbReference>
<dbReference type="EMBL" id="SODF01000001">
    <property type="protein sequence ID" value="TDW24161.1"/>
    <property type="molecule type" value="Genomic_DNA"/>
</dbReference>
<protein>
    <recommendedName>
        <fullName evidence="1">5-hmdU DNA kinase helical domain-containing protein</fullName>
    </recommendedName>
</protein>
<reference evidence="2 3" key="1">
    <citation type="submission" date="2019-03" db="EMBL/GenBank/DDBJ databases">
        <title>Genomic Encyclopedia of Type Strains, Phase III (KMG-III): the genomes of soil and plant-associated and newly described type strains.</title>
        <authorList>
            <person name="Whitman W."/>
        </authorList>
    </citation>
    <scope>NUCLEOTIDE SEQUENCE [LARGE SCALE GENOMIC DNA]</scope>
    <source>
        <strain evidence="2 3">VKM Ac-2570</strain>
    </source>
</reference>
<evidence type="ECO:0000313" key="2">
    <source>
        <dbReference type="EMBL" id="TDW24161.1"/>
    </source>
</evidence>
<dbReference type="OrthoDB" id="3333864at2"/>
<dbReference type="RefSeq" id="WP_134119360.1">
    <property type="nucleotide sequence ID" value="NZ_SODF01000001.1"/>
</dbReference>
<dbReference type="InterPro" id="IPR040684">
    <property type="entry name" value="HMUDK_hel"/>
</dbReference>
<proteinExistence type="predicted"/>
<evidence type="ECO:0000259" key="1">
    <source>
        <dbReference type="Pfam" id="PF18723"/>
    </source>
</evidence>
<dbReference type="Proteomes" id="UP000295447">
    <property type="component" value="Unassembled WGS sequence"/>
</dbReference>
<comment type="caution">
    <text evidence="2">The sequence shown here is derived from an EMBL/GenBank/DDBJ whole genome shotgun (WGS) entry which is preliminary data.</text>
</comment>
<sequence>MRTVRIGSHSVASTEVLQTYWRFAAERQRVYHGRVAGASGPWTDDPILSQYRFTNAYRAADRVSQDLIRIVYEGSQQPEDILVRTLIYRFFNKPSTWRVLQHSGEIDWSGFDVGRYSRVLDEVLKSGKRIYSAAYIVPPPPFGAERKHVNHLRLIEHMMCSGLAADLARARSLQEVFDKISAYPSLGPFLAYQLTIDLNYTTLLDFDEDDFVVPGPGARSGIAKCFPDLGTTTPEQAIRWMVDTQEEQLAQLDLEFEDLFGRRLKLIDCQNLFCETDKYARVAHPTRRGVGNRTRIKQQFSPQGSLVHPFFPPKWGINGAVEQVLGPRRVGRQQLLRA</sequence>
<name>A0A4R8A3E6_9ACTN</name>
<dbReference type="AlphaFoldDB" id="A0A4R8A3E6"/>
<organism evidence="2 3">
    <name type="scientific">Kribbella kalugense</name>
    <dbReference type="NCBI Taxonomy" id="2512221"/>
    <lineage>
        <taxon>Bacteria</taxon>
        <taxon>Bacillati</taxon>
        <taxon>Actinomycetota</taxon>
        <taxon>Actinomycetes</taxon>
        <taxon>Propionibacteriales</taxon>
        <taxon>Kribbellaceae</taxon>
        <taxon>Kribbella</taxon>
    </lineage>
</organism>
<feature type="domain" description="5-hmdU DNA kinase helical" evidence="1">
    <location>
        <begin position="14"/>
        <end position="287"/>
    </location>
</feature>